<dbReference type="EMBL" id="JBHTAC010000052">
    <property type="protein sequence ID" value="MFC7247248.1"/>
    <property type="molecule type" value="Genomic_DNA"/>
</dbReference>
<feature type="transmembrane region" description="Helical" evidence="1">
    <location>
        <begin position="65"/>
        <end position="83"/>
    </location>
</feature>
<keyword evidence="1" id="KW-0812">Transmembrane</keyword>
<keyword evidence="1" id="KW-0472">Membrane</keyword>
<keyword evidence="2" id="KW-0732">Signal</keyword>
<dbReference type="InterPro" id="IPR009339">
    <property type="entry name" value="DUF998"/>
</dbReference>
<keyword evidence="1" id="KW-1133">Transmembrane helix</keyword>
<sequence>MRQRLGAACWMLTVVYFLVQPVVAAAWDPAYSYADNTISDLGNAICTTSDESWRPGVVLCSPRHVLMNVTFMLVGLCTTVGALTTRGWWPRHRLVGSGLALIAVSGVGAVLVGLAPGDVNMPLHLVGAGLQFPAALSPLLLGLATPRERRRERVFSLTMGVVGIVGCVLFASGLHLGLGVGGTERLGFDPLTVWTVVLGAVIWRAGSVRR</sequence>
<name>A0ABW2H5M4_9ACTN</name>
<dbReference type="RefSeq" id="WP_376810001.1">
    <property type="nucleotide sequence ID" value="NZ_JBHTAC010000052.1"/>
</dbReference>
<keyword evidence="4" id="KW-1185">Reference proteome</keyword>
<dbReference type="Pfam" id="PF06197">
    <property type="entry name" value="DUF998"/>
    <property type="match status" value="1"/>
</dbReference>
<evidence type="ECO:0000256" key="2">
    <source>
        <dbReference type="SAM" id="SignalP"/>
    </source>
</evidence>
<protein>
    <submittedName>
        <fullName evidence="3">DUF998 domain-containing protein</fullName>
    </submittedName>
</protein>
<organism evidence="3 4">
    <name type="scientific">Catellatospora aurea</name>
    <dbReference type="NCBI Taxonomy" id="1337874"/>
    <lineage>
        <taxon>Bacteria</taxon>
        <taxon>Bacillati</taxon>
        <taxon>Actinomycetota</taxon>
        <taxon>Actinomycetes</taxon>
        <taxon>Micromonosporales</taxon>
        <taxon>Micromonosporaceae</taxon>
        <taxon>Catellatospora</taxon>
    </lineage>
</organism>
<feature type="chain" id="PRO_5045614682" evidence="2">
    <location>
        <begin position="25"/>
        <end position="210"/>
    </location>
</feature>
<proteinExistence type="predicted"/>
<feature type="transmembrane region" description="Helical" evidence="1">
    <location>
        <begin position="186"/>
        <end position="206"/>
    </location>
</feature>
<evidence type="ECO:0000256" key="1">
    <source>
        <dbReference type="SAM" id="Phobius"/>
    </source>
</evidence>
<reference evidence="4" key="1">
    <citation type="journal article" date="2019" name="Int. J. Syst. Evol. Microbiol.">
        <title>The Global Catalogue of Microorganisms (GCM) 10K type strain sequencing project: providing services to taxonomists for standard genome sequencing and annotation.</title>
        <authorList>
            <consortium name="The Broad Institute Genomics Platform"/>
            <consortium name="The Broad Institute Genome Sequencing Center for Infectious Disease"/>
            <person name="Wu L."/>
            <person name="Ma J."/>
        </authorList>
    </citation>
    <scope>NUCLEOTIDE SEQUENCE [LARGE SCALE GENOMIC DNA]</scope>
    <source>
        <strain evidence="4">CGMCC 1.9106</strain>
    </source>
</reference>
<feature type="transmembrane region" description="Helical" evidence="1">
    <location>
        <begin position="95"/>
        <end position="115"/>
    </location>
</feature>
<dbReference type="Proteomes" id="UP001596392">
    <property type="component" value="Unassembled WGS sequence"/>
</dbReference>
<feature type="transmembrane region" description="Helical" evidence="1">
    <location>
        <begin position="121"/>
        <end position="142"/>
    </location>
</feature>
<evidence type="ECO:0000313" key="3">
    <source>
        <dbReference type="EMBL" id="MFC7247248.1"/>
    </source>
</evidence>
<gene>
    <name evidence="3" type="ORF">ACFQO7_32650</name>
</gene>
<feature type="transmembrane region" description="Helical" evidence="1">
    <location>
        <begin position="154"/>
        <end position="174"/>
    </location>
</feature>
<evidence type="ECO:0000313" key="4">
    <source>
        <dbReference type="Proteomes" id="UP001596392"/>
    </source>
</evidence>
<comment type="caution">
    <text evidence="3">The sequence shown here is derived from an EMBL/GenBank/DDBJ whole genome shotgun (WGS) entry which is preliminary data.</text>
</comment>
<accession>A0ABW2H5M4</accession>
<feature type="signal peptide" evidence="2">
    <location>
        <begin position="1"/>
        <end position="24"/>
    </location>
</feature>